<evidence type="ECO:0000313" key="1">
    <source>
        <dbReference type="EMBL" id="KAI4308046.1"/>
    </source>
</evidence>
<name>A0ACB9LFH0_BAUVA</name>
<evidence type="ECO:0000313" key="2">
    <source>
        <dbReference type="Proteomes" id="UP000828941"/>
    </source>
</evidence>
<sequence length="112" mass="13153">MQCWNALISSPRFAKLHCKRARPEVMIRTNDPKRVSRTLDHLEFEPKEISYYPTECHFLCSEFDAVPVPGCENHRKLEAKFKLPMRDAKMLLGKRDEGKNGARERELYCLQT</sequence>
<proteinExistence type="predicted"/>
<dbReference type="Proteomes" id="UP000828941">
    <property type="component" value="Chromosome 12"/>
</dbReference>
<reference evidence="1 2" key="1">
    <citation type="journal article" date="2022" name="DNA Res.">
        <title>Chromosomal-level genome assembly of the orchid tree Bauhinia variegata (Leguminosae; Cercidoideae) supports the allotetraploid origin hypothesis of Bauhinia.</title>
        <authorList>
            <person name="Zhong Y."/>
            <person name="Chen Y."/>
            <person name="Zheng D."/>
            <person name="Pang J."/>
            <person name="Liu Y."/>
            <person name="Luo S."/>
            <person name="Meng S."/>
            <person name="Qian L."/>
            <person name="Wei D."/>
            <person name="Dai S."/>
            <person name="Zhou R."/>
        </authorList>
    </citation>
    <scope>NUCLEOTIDE SEQUENCE [LARGE SCALE GENOMIC DNA]</scope>
    <source>
        <strain evidence="1">BV-YZ2020</strain>
    </source>
</reference>
<organism evidence="1 2">
    <name type="scientific">Bauhinia variegata</name>
    <name type="common">Purple orchid tree</name>
    <name type="synonym">Phanera variegata</name>
    <dbReference type="NCBI Taxonomy" id="167791"/>
    <lineage>
        <taxon>Eukaryota</taxon>
        <taxon>Viridiplantae</taxon>
        <taxon>Streptophyta</taxon>
        <taxon>Embryophyta</taxon>
        <taxon>Tracheophyta</taxon>
        <taxon>Spermatophyta</taxon>
        <taxon>Magnoliopsida</taxon>
        <taxon>eudicotyledons</taxon>
        <taxon>Gunneridae</taxon>
        <taxon>Pentapetalae</taxon>
        <taxon>rosids</taxon>
        <taxon>fabids</taxon>
        <taxon>Fabales</taxon>
        <taxon>Fabaceae</taxon>
        <taxon>Cercidoideae</taxon>
        <taxon>Cercideae</taxon>
        <taxon>Bauhiniinae</taxon>
        <taxon>Bauhinia</taxon>
    </lineage>
</organism>
<accession>A0ACB9LFH0</accession>
<comment type="caution">
    <text evidence="1">The sequence shown here is derived from an EMBL/GenBank/DDBJ whole genome shotgun (WGS) entry which is preliminary data.</text>
</comment>
<gene>
    <name evidence="1" type="ORF">L6164_031164</name>
</gene>
<protein>
    <submittedName>
        <fullName evidence="1">Uncharacterized protein</fullName>
    </submittedName>
</protein>
<keyword evidence="2" id="KW-1185">Reference proteome</keyword>
<dbReference type="EMBL" id="CM039437">
    <property type="protein sequence ID" value="KAI4308046.1"/>
    <property type="molecule type" value="Genomic_DNA"/>
</dbReference>